<dbReference type="Proteomes" id="UP000054560">
    <property type="component" value="Unassembled WGS sequence"/>
</dbReference>
<protein>
    <submittedName>
        <fullName evidence="1">Uncharacterized protein</fullName>
    </submittedName>
</protein>
<keyword evidence="2" id="KW-1185">Reference proteome</keyword>
<reference evidence="1 2" key="1">
    <citation type="submission" date="2011-02" db="EMBL/GenBank/DDBJ databases">
        <title>The Genome Sequence of Sphaeroforma arctica JP610.</title>
        <authorList>
            <consortium name="The Broad Institute Genome Sequencing Platform"/>
            <person name="Russ C."/>
            <person name="Cuomo C."/>
            <person name="Young S.K."/>
            <person name="Zeng Q."/>
            <person name="Gargeya S."/>
            <person name="Alvarado L."/>
            <person name="Berlin A."/>
            <person name="Chapman S.B."/>
            <person name="Chen Z."/>
            <person name="Freedman E."/>
            <person name="Gellesch M."/>
            <person name="Goldberg J."/>
            <person name="Griggs A."/>
            <person name="Gujja S."/>
            <person name="Heilman E."/>
            <person name="Heiman D."/>
            <person name="Howarth C."/>
            <person name="Mehta T."/>
            <person name="Neiman D."/>
            <person name="Pearson M."/>
            <person name="Roberts A."/>
            <person name="Saif S."/>
            <person name="Shea T."/>
            <person name="Shenoy N."/>
            <person name="Sisk P."/>
            <person name="Stolte C."/>
            <person name="Sykes S."/>
            <person name="White J."/>
            <person name="Yandava C."/>
            <person name="Burger G."/>
            <person name="Gray M.W."/>
            <person name="Holland P.W.H."/>
            <person name="King N."/>
            <person name="Lang F.B.F."/>
            <person name="Roger A.J."/>
            <person name="Ruiz-Trillo I."/>
            <person name="Haas B."/>
            <person name="Nusbaum C."/>
            <person name="Birren B."/>
        </authorList>
    </citation>
    <scope>NUCLEOTIDE SEQUENCE [LARGE SCALE GENOMIC DNA]</scope>
    <source>
        <strain evidence="1 2">JP610</strain>
    </source>
</reference>
<dbReference type="Pfam" id="PF10175">
    <property type="entry name" value="MPP6"/>
    <property type="match status" value="1"/>
</dbReference>
<dbReference type="GeneID" id="25911130"/>
<dbReference type="RefSeq" id="XP_014150802.1">
    <property type="nucleotide sequence ID" value="XM_014295327.1"/>
</dbReference>
<proteinExistence type="predicted"/>
<dbReference type="AlphaFoldDB" id="A0A0L0FJF6"/>
<organism evidence="1 2">
    <name type="scientific">Sphaeroforma arctica JP610</name>
    <dbReference type="NCBI Taxonomy" id="667725"/>
    <lineage>
        <taxon>Eukaryota</taxon>
        <taxon>Ichthyosporea</taxon>
        <taxon>Ichthyophonida</taxon>
        <taxon>Sphaeroforma</taxon>
    </lineage>
</organism>
<accession>A0A0L0FJF6</accession>
<dbReference type="OrthoDB" id="20403at2759"/>
<evidence type="ECO:0000313" key="2">
    <source>
        <dbReference type="Proteomes" id="UP000054560"/>
    </source>
</evidence>
<gene>
    <name evidence="1" type="ORF">SARC_10626</name>
</gene>
<name>A0A0L0FJF6_9EUKA</name>
<dbReference type="EMBL" id="KQ242924">
    <property type="protein sequence ID" value="KNC76900.1"/>
    <property type="molecule type" value="Genomic_DNA"/>
</dbReference>
<sequence length="75" mass="8565">MQRGVEAEVRKTLEEKQKMNTGELQWIIKSRNDLRSTASAVVINPSWVDALGLMESGRRSFGKFNKEIEKLKKAT</sequence>
<evidence type="ECO:0000313" key="1">
    <source>
        <dbReference type="EMBL" id="KNC76900.1"/>
    </source>
</evidence>